<dbReference type="EMBL" id="LR796233">
    <property type="protein sequence ID" value="CAB4129312.1"/>
    <property type="molecule type" value="Genomic_DNA"/>
</dbReference>
<protein>
    <submittedName>
        <fullName evidence="1">Uncharacterized protein</fullName>
    </submittedName>
</protein>
<reference evidence="1" key="1">
    <citation type="submission" date="2020-04" db="EMBL/GenBank/DDBJ databases">
        <authorList>
            <person name="Chiriac C."/>
            <person name="Salcher M."/>
            <person name="Ghai R."/>
            <person name="Kavagutti S V."/>
        </authorList>
    </citation>
    <scope>NUCLEOTIDE SEQUENCE</scope>
</reference>
<organism evidence="1">
    <name type="scientific">uncultured Caudovirales phage</name>
    <dbReference type="NCBI Taxonomy" id="2100421"/>
    <lineage>
        <taxon>Viruses</taxon>
        <taxon>Duplodnaviria</taxon>
        <taxon>Heunggongvirae</taxon>
        <taxon>Uroviricota</taxon>
        <taxon>Caudoviricetes</taxon>
        <taxon>Peduoviridae</taxon>
        <taxon>Maltschvirus</taxon>
        <taxon>Maltschvirus maltsch</taxon>
    </lineage>
</organism>
<evidence type="ECO:0000313" key="1">
    <source>
        <dbReference type="EMBL" id="CAB4129312.1"/>
    </source>
</evidence>
<proteinExistence type="predicted"/>
<accession>A0A6J5L704</accession>
<sequence length="78" mass="9067">MHPLTPDLSKLSMDELTKKHGDLLSRLTYAYRIGQAEMVQQLQMLMGDYQAELDIRNQKQLEEMQKASKNFKGIIDIQ</sequence>
<gene>
    <name evidence="1" type="ORF">UFOVP112_410</name>
</gene>
<name>A0A6J5L704_9CAUD</name>